<dbReference type="PROSITE" id="PS51257">
    <property type="entry name" value="PROKAR_LIPOPROTEIN"/>
    <property type="match status" value="1"/>
</dbReference>
<dbReference type="PANTHER" id="PTHR31528">
    <property type="entry name" value="4-AMINO-5-HYDROXYMETHYL-2-METHYLPYRIMIDINE PHOSPHATE SYNTHASE THI11-RELATED"/>
    <property type="match status" value="1"/>
</dbReference>
<name>A0ABW2SU47_9ACTN</name>
<sequence length="376" mass="38840">MKKSLRLGVGALTVATLTMLAGCGGGDTAAPEGTDGAQTARGKITFAIASAVIGPKEEVAAYAVAKDQGFFDEQNLDVETINADGSVAAIQAVASGSADITAADAGSILAAAEKGVPVKAIGGLVQNWPWVMAVKPGSGIKSGADLKGKKIGVISLASGSSPYARGYVREAGLDPEKDVELLPVGVGAQAAGAISSGQVDALALYTQAYAAIENSGVTYEYLPNPDMFQGIRSITFAVRKDAFDEKKDLLTRFLRAGYQGMLFSAVNNEAATRIGYTVFPQILAGKSAEDRIADDTKVMAAWLKSATPTTGEPETFADWGAISDQEWTKTAAYTKGAGQITKDPVIADVWDASLLPAANEFDSAAVVSKAKAYSPK</sequence>
<accession>A0ABW2SU47</accession>
<proteinExistence type="predicted"/>
<evidence type="ECO:0000313" key="4">
    <source>
        <dbReference type="Proteomes" id="UP001596514"/>
    </source>
</evidence>
<keyword evidence="1" id="KW-0732">Signal</keyword>
<gene>
    <name evidence="3" type="ORF">ACFQVD_02855</name>
</gene>
<feature type="chain" id="PRO_5046479127" evidence="1">
    <location>
        <begin position="22"/>
        <end position="376"/>
    </location>
</feature>
<dbReference type="InterPro" id="IPR015168">
    <property type="entry name" value="SsuA/THI5"/>
</dbReference>
<dbReference type="Proteomes" id="UP001596514">
    <property type="component" value="Unassembled WGS sequence"/>
</dbReference>
<dbReference type="InterPro" id="IPR027939">
    <property type="entry name" value="NMT1/THI5"/>
</dbReference>
<evidence type="ECO:0000313" key="3">
    <source>
        <dbReference type="EMBL" id="MFC7599046.1"/>
    </source>
</evidence>
<feature type="signal peptide" evidence="1">
    <location>
        <begin position="1"/>
        <end position="21"/>
    </location>
</feature>
<evidence type="ECO:0000256" key="1">
    <source>
        <dbReference type="SAM" id="SignalP"/>
    </source>
</evidence>
<feature type="domain" description="SsuA/THI5-like" evidence="2">
    <location>
        <begin position="59"/>
        <end position="266"/>
    </location>
</feature>
<dbReference type="PANTHER" id="PTHR31528:SF15">
    <property type="entry name" value="RIBOFLAVIN-BINDING PROTEIN RIBY"/>
    <property type="match status" value="1"/>
</dbReference>
<dbReference type="Gene3D" id="3.40.190.10">
    <property type="entry name" value="Periplasmic binding protein-like II"/>
    <property type="match status" value="2"/>
</dbReference>
<dbReference type="RefSeq" id="WP_343963324.1">
    <property type="nucleotide sequence ID" value="NZ_BAAAGK010000017.1"/>
</dbReference>
<keyword evidence="4" id="KW-1185">Reference proteome</keyword>
<organism evidence="3 4">
    <name type="scientific">Streptosporangium amethystogenes subsp. fukuiense</name>
    <dbReference type="NCBI Taxonomy" id="698418"/>
    <lineage>
        <taxon>Bacteria</taxon>
        <taxon>Bacillati</taxon>
        <taxon>Actinomycetota</taxon>
        <taxon>Actinomycetes</taxon>
        <taxon>Streptosporangiales</taxon>
        <taxon>Streptosporangiaceae</taxon>
        <taxon>Streptosporangium</taxon>
    </lineage>
</organism>
<protein>
    <submittedName>
        <fullName evidence="3">ABC transporter substrate-binding protein</fullName>
    </submittedName>
</protein>
<evidence type="ECO:0000259" key="2">
    <source>
        <dbReference type="Pfam" id="PF09084"/>
    </source>
</evidence>
<dbReference type="SUPFAM" id="SSF53850">
    <property type="entry name" value="Periplasmic binding protein-like II"/>
    <property type="match status" value="1"/>
</dbReference>
<reference evidence="4" key="1">
    <citation type="journal article" date="2019" name="Int. J. Syst. Evol. Microbiol.">
        <title>The Global Catalogue of Microorganisms (GCM) 10K type strain sequencing project: providing services to taxonomists for standard genome sequencing and annotation.</title>
        <authorList>
            <consortium name="The Broad Institute Genomics Platform"/>
            <consortium name="The Broad Institute Genome Sequencing Center for Infectious Disease"/>
            <person name="Wu L."/>
            <person name="Ma J."/>
        </authorList>
    </citation>
    <scope>NUCLEOTIDE SEQUENCE [LARGE SCALE GENOMIC DNA]</scope>
    <source>
        <strain evidence="4">JCM 10083</strain>
    </source>
</reference>
<dbReference type="EMBL" id="JBHTEE010000001">
    <property type="protein sequence ID" value="MFC7599046.1"/>
    <property type="molecule type" value="Genomic_DNA"/>
</dbReference>
<dbReference type="Pfam" id="PF09084">
    <property type="entry name" value="NMT1"/>
    <property type="match status" value="1"/>
</dbReference>
<comment type="caution">
    <text evidence="3">The sequence shown here is derived from an EMBL/GenBank/DDBJ whole genome shotgun (WGS) entry which is preliminary data.</text>
</comment>